<dbReference type="SUPFAM" id="SSF55874">
    <property type="entry name" value="ATPase domain of HSP90 chaperone/DNA topoisomerase II/histidine kinase"/>
    <property type="match status" value="1"/>
</dbReference>
<organism evidence="6 7">
    <name type="scientific">Sphingomonas cynarae</name>
    <dbReference type="NCBI Taxonomy" id="930197"/>
    <lineage>
        <taxon>Bacteria</taxon>
        <taxon>Pseudomonadati</taxon>
        <taxon>Pseudomonadota</taxon>
        <taxon>Alphaproteobacteria</taxon>
        <taxon>Sphingomonadales</taxon>
        <taxon>Sphingomonadaceae</taxon>
        <taxon>Sphingomonas</taxon>
    </lineage>
</organism>
<evidence type="ECO:0000256" key="4">
    <source>
        <dbReference type="SAM" id="Phobius"/>
    </source>
</evidence>
<protein>
    <submittedName>
        <fullName evidence="6">Sensor histidine kinase</fullName>
    </submittedName>
</protein>
<keyword evidence="1" id="KW-0808">Transferase</keyword>
<dbReference type="InterPro" id="IPR050482">
    <property type="entry name" value="Sensor_HK_TwoCompSys"/>
</dbReference>
<dbReference type="RefSeq" id="WP_344694044.1">
    <property type="nucleotide sequence ID" value="NZ_BAABBF010000007.1"/>
</dbReference>
<dbReference type="CDD" id="cd16917">
    <property type="entry name" value="HATPase_UhpB-NarQ-NarX-like"/>
    <property type="match status" value="1"/>
</dbReference>
<dbReference type="Proteomes" id="UP001500523">
    <property type="component" value="Unassembled WGS sequence"/>
</dbReference>
<dbReference type="Gene3D" id="1.20.5.1930">
    <property type="match status" value="1"/>
</dbReference>
<gene>
    <name evidence="6" type="ORF">GCM10022268_28110</name>
</gene>
<evidence type="ECO:0000313" key="6">
    <source>
        <dbReference type="EMBL" id="GAA3718126.1"/>
    </source>
</evidence>
<sequence>MTIAAASGEDRWVRDDKTGWWDGPWPWLVYLVFYPLPYAWAPPSAAQLIASALGLAVFLPVNILSYRLTGIRLVLACVVILAVAVALAPWGGSWTVFSIYAGAAAARLRPYRFAALLIVAIALVTVVTGMLMTQPLFWWGTGVLLIVMTGGANLSREAFYDRTTALLASQEEVRRLAGTAERERMQRDLHDVVGRTLTLIALKADLAERLMHGDATAATAEVRTIAGIARAGLAEVRAALAGEAGGELTYEITASMAALRTVGVAPRLVGDPACLPGEAAGVLAMTLREAVTNVVRHAGAGHCRIELTMEAGTARLIVADDGEGGAFREGNGIAGMRQRLIAAGGSLAIDTGGVGTRLIAAVPA</sequence>
<comment type="caution">
    <text evidence="6">The sequence shown here is derived from an EMBL/GenBank/DDBJ whole genome shotgun (WGS) entry which is preliminary data.</text>
</comment>
<keyword evidence="4" id="KW-0472">Membrane</keyword>
<dbReference type="PANTHER" id="PTHR24421:SF63">
    <property type="entry name" value="SENSOR HISTIDINE KINASE DESK"/>
    <property type="match status" value="1"/>
</dbReference>
<dbReference type="InterPro" id="IPR011712">
    <property type="entry name" value="Sig_transdc_His_kin_sub3_dim/P"/>
</dbReference>
<feature type="transmembrane region" description="Helical" evidence="4">
    <location>
        <begin position="113"/>
        <end position="131"/>
    </location>
</feature>
<dbReference type="EMBL" id="BAABBF010000007">
    <property type="protein sequence ID" value="GAA3718126.1"/>
    <property type="molecule type" value="Genomic_DNA"/>
</dbReference>
<feature type="transmembrane region" description="Helical" evidence="4">
    <location>
        <begin position="137"/>
        <end position="154"/>
    </location>
</feature>
<dbReference type="PANTHER" id="PTHR24421">
    <property type="entry name" value="NITRATE/NITRITE SENSOR PROTEIN NARX-RELATED"/>
    <property type="match status" value="1"/>
</dbReference>
<keyword evidence="4" id="KW-1133">Transmembrane helix</keyword>
<name>A0ABP7EG80_9SPHN</name>
<keyword evidence="7" id="KW-1185">Reference proteome</keyword>
<evidence type="ECO:0000256" key="1">
    <source>
        <dbReference type="ARBA" id="ARBA00022679"/>
    </source>
</evidence>
<evidence type="ECO:0000313" key="7">
    <source>
        <dbReference type="Proteomes" id="UP001500523"/>
    </source>
</evidence>
<dbReference type="Pfam" id="PF07730">
    <property type="entry name" value="HisKA_3"/>
    <property type="match status" value="1"/>
</dbReference>
<evidence type="ECO:0000256" key="3">
    <source>
        <dbReference type="ARBA" id="ARBA00023012"/>
    </source>
</evidence>
<feature type="transmembrane region" description="Helical" evidence="4">
    <location>
        <begin position="73"/>
        <end position="101"/>
    </location>
</feature>
<feature type="domain" description="Signal transduction histidine kinase subgroup 3 dimerisation and phosphoacceptor" evidence="5">
    <location>
        <begin position="181"/>
        <end position="241"/>
    </location>
</feature>
<reference evidence="7" key="1">
    <citation type="journal article" date="2019" name="Int. J. Syst. Evol. Microbiol.">
        <title>The Global Catalogue of Microorganisms (GCM) 10K type strain sequencing project: providing services to taxonomists for standard genome sequencing and annotation.</title>
        <authorList>
            <consortium name="The Broad Institute Genomics Platform"/>
            <consortium name="The Broad Institute Genome Sequencing Center for Infectious Disease"/>
            <person name="Wu L."/>
            <person name="Ma J."/>
        </authorList>
    </citation>
    <scope>NUCLEOTIDE SEQUENCE [LARGE SCALE GENOMIC DNA]</scope>
    <source>
        <strain evidence="7">JCM 17498</strain>
    </source>
</reference>
<dbReference type="InterPro" id="IPR036890">
    <property type="entry name" value="HATPase_C_sf"/>
</dbReference>
<keyword evidence="2 6" id="KW-0418">Kinase</keyword>
<proteinExistence type="predicted"/>
<evidence type="ECO:0000256" key="2">
    <source>
        <dbReference type="ARBA" id="ARBA00022777"/>
    </source>
</evidence>
<feature type="transmembrane region" description="Helical" evidence="4">
    <location>
        <begin position="48"/>
        <end position="67"/>
    </location>
</feature>
<evidence type="ECO:0000259" key="5">
    <source>
        <dbReference type="Pfam" id="PF07730"/>
    </source>
</evidence>
<keyword evidence="3" id="KW-0902">Two-component regulatory system</keyword>
<dbReference type="Gene3D" id="3.30.565.10">
    <property type="entry name" value="Histidine kinase-like ATPase, C-terminal domain"/>
    <property type="match status" value="1"/>
</dbReference>
<dbReference type="GO" id="GO:0016301">
    <property type="term" value="F:kinase activity"/>
    <property type="evidence" value="ECO:0007669"/>
    <property type="project" value="UniProtKB-KW"/>
</dbReference>
<keyword evidence="4" id="KW-0812">Transmembrane</keyword>
<accession>A0ABP7EG80</accession>